<comment type="caution">
    <text evidence="2">The sequence shown here is derived from an EMBL/GenBank/DDBJ whole genome shotgun (WGS) entry which is preliminary data.</text>
</comment>
<dbReference type="EMBL" id="JAIWYP010000013">
    <property type="protein sequence ID" value="KAH3721548.1"/>
    <property type="molecule type" value="Genomic_DNA"/>
</dbReference>
<feature type="signal peptide" evidence="1">
    <location>
        <begin position="1"/>
        <end position="27"/>
    </location>
</feature>
<reference evidence="2" key="2">
    <citation type="submission" date="2020-11" db="EMBL/GenBank/DDBJ databases">
        <authorList>
            <person name="McCartney M.A."/>
            <person name="Auch B."/>
            <person name="Kono T."/>
            <person name="Mallez S."/>
            <person name="Becker A."/>
            <person name="Gohl D.M."/>
            <person name="Silverstein K.A.T."/>
            <person name="Koren S."/>
            <person name="Bechman K.B."/>
            <person name="Herman A."/>
            <person name="Abrahante J.E."/>
            <person name="Garbe J."/>
        </authorList>
    </citation>
    <scope>NUCLEOTIDE SEQUENCE</scope>
    <source>
        <strain evidence="2">Duluth1</strain>
        <tissue evidence="2">Whole animal</tissue>
    </source>
</reference>
<evidence type="ECO:0000313" key="3">
    <source>
        <dbReference type="Proteomes" id="UP000828390"/>
    </source>
</evidence>
<protein>
    <recommendedName>
        <fullName evidence="4">Secreted protein</fullName>
    </recommendedName>
</protein>
<proteinExistence type="predicted"/>
<keyword evidence="1" id="KW-0732">Signal</keyword>
<feature type="chain" id="PRO_5038985910" description="Secreted protein" evidence="1">
    <location>
        <begin position="28"/>
        <end position="114"/>
    </location>
</feature>
<evidence type="ECO:0000256" key="1">
    <source>
        <dbReference type="SAM" id="SignalP"/>
    </source>
</evidence>
<gene>
    <name evidence="2" type="ORF">DPMN_064477</name>
</gene>
<accession>A0A9D4HL64</accession>
<evidence type="ECO:0000313" key="2">
    <source>
        <dbReference type="EMBL" id="KAH3721548.1"/>
    </source>
</evidence>
<sequence>MLSFWGWYSSFLSFHSVVNLFLSKVCASWYDVGGWGCSFFDPSLASLSAASLPAMPTWAGIHRSTTLLWSYRWKMCASSCLVVASDGPAERDCRADSESVRKTMFPSCTPCSIR</sequence>
<dbReference type="Proteomes" id="UP000828390">
    <property type="component" value="Unassembled WGS sequence"/>
</dbReference>
<dbReference type="AlphaFoldDB" id="A0A9D4HL64"/>
<keyword evidence="3" id="KW-1185">Reference proteome</keyword>
<evidence type="ECO:0008006" key="4">
    <source>
        <dbReference type="Google" id="ProtNLM"/>
    </source>
</evidence>
<organism evidence="2 3">
    <name type="scientific">Dreissena polymorpha</name>
    <name type="common">Zebra mussel</name>
    <name type="synonym">Mytilus polymorpha</name>
    <dbReference type="NCBI Taxonomy" id="45954"/>
    <lineage>
        <taxon>Eukaryota</taxon>
        <taxon>Metazoa</taxon>
        <taxon>Spiralia</taxon>
        <taxon>Lophotrochozoa</taxon>
        <taxon>Mollusca</taxon>
        <taxon>Bivalvia</taxon>
        <taxon>Autobranchia</taxon>
        <taxon>Heteroconchia</taxon>
        <taxon>Euheterodonta</taxon>
        <taxon>Imparidentia</taxon>
        <taxon>Neoheterodontei</taxon>
        <taxon>Myida</taxon>
        <taxon>Dreissenoidea</taxon>
        <taxon>Dreissenidae</taxon>
        <taxon>Dreissena</taxon>
    </lineage>
</organism>
<name>A0A9D4HL64_DREPO</name>
<reference evidence="2" key="1">
    <citation type="journal article" date="2019" name="bioRxiv">
        <title>The Genome of the Zebra Mussel, Dreissena polymorpha: A Resource for Invasive Species Research.</title>
        <authorList>
            <person name="McCartney M.A."/>
            <person name="Auch B."/>
            <person name="Kono T."/>
            <person name="Mallez S."/>
            <person name="Zhang Y."/>
            <person name="Obille A."/>
            <person name="Becker A."/>
            <person name="Abrahante J.E."/>
            <person name="Garbe J."/>
            <person name="Badalamenti J.P."/>
            <person name="Herman A."/>
            <person name="Mangelson H."/>
            <person name="Liachko I."/>
            <person name="Sullivan S."/>
            <person name="Sone E.D."/>
            <person name="Koren S."/>
            <person name="Silverstein K.A.T."/>
            <person name="Beckman K.B."/>
            <person name="Gohl D.M."/>
        </authorList>
    </citation>
    <scope>NUCLEOTIDE SEQUENCE</scope>
    <source>
        <strain evidence="2">Duluth1</strain>
        <tissue evidence="2">Whole animal</tissue>
    </source>
</reference>